<keyword evidence="4" id="KW-1185">Reference proteome</keyword>
<feature type="domain" description="DUF6791" evidence="2">
    <location>
        <begin position="10"/>
        <end position="160"/>
    </location>
</feature>
<gene>
    <name evidence="3" type="ORF">GCM10023313_31280</name>
</gene>
<dbReference type="Pfam" id="PF20590">
    <property type="entry name" value="DUF6791"/>
    <property type="match status" value="1"/>
</dbReference>
<dbReference type="InterPro" id="IPR046741">
    <property type="entry name" value="DUF6791"/>
</dbReference>
<name>A0ABP9G1Q8_9SPHI</name>
<evidence type="ECO:0000313" key="4">
    <source>
        <dbReference type="Proteomes" id="UP001501436"/>
    </source>
</evidence>
<proteinExistence type="predicted"/>
<reference evidence="4" key="1">
    <citation type="journal article" date="2019" name="Int. J. Syst. Evol. Microbiol.">
        <title>The Global Catalogue of Microorganisms (GCM) 10K type strain sequencing project: providing services to taxonomists for standard genome sequencing and annotation.</title>
        <authorList>
            <consortium name="The Broad Institute Genomics Platform"/>
            <consortium name="The Broad Institute Genome Sequencing Center for Infectious Disease"/>
            <person name="Wu L."/>
            <person name="Ma J."/>
        </authorList>
    </citation>
    <scope>NUCLEOTIDE SEQUENCE [LARGE SCALE GENOMIC DNA]</scope>
    <source>
        <strain evidence="4">JCM 18283</strain>
    </source>
</reference>
<evidence type="ECO:0000259" key="1">
    <source>
        <dbReference type="Pfam" id="PF00899"/>
    </source>
</evidence>
<comment type="caution">
    <text evidence="3">The sequence shown here is derived from an EMBL/GenBank/DDBJ whole genome shotgun (WGS) entry which is preliminary data.</text>
</comment>
<sequence>MSLQLINHSPDLKRLRDEGYEVEVHGGYLIIHHVPYLNNKLEIKYGTLVSQLTLANPTTTAPNPPHIIYFMGENPCNQDGSEITAIKNSNPIMLIREGVTTNHLFSNKPANGYPDYYEKLTTYIRVISGPAQAIDDQVTAKTFKVVPVVAEGSVFQYVDTNSSRAEILQINARLEGQKVAIIGLGGTGAYILDMLAKTPVGEIHIYDGDVLLQHNAFRSPGAASIEQLDQQLNKVEYYAEIYSRMHKHIIKHCYYVDARNVDELNNMTHVFIAIDKSRPRKLITEHLVGMNVNFIDVGLGVNIVDERLIGTLRVTTATPEKHDHLSGKLPGTDDDDNEYATNIQIAELNAMNAMLAVIKWKKLSGIYADVGGEHHSSYLVTTSKIINDDATS</sequence>
<dbReference type="SUPFAM" id="SSF69572">
    <property type="entry name" value="Activating enzymes of the ubiquitin-like proteins"/>
    <property type="match status" value="1"/>
</dbReference>
<dbReference type="EMBL" id="BAABJI010000002">
    <property type="protein sequence ID" value="GAA4924615.1"/>
    <property type="molecule type" value="Genomic_DNA"/>
</dbReference>
<evidence type="ECO:0000313" key="3">
    <source>
        <dbReference type="EMBL" id="GAA4924615.1"/>
    </source>
</evidence>
<organism evidence="3 4">
    <name type="scientific">Mucilaginibacter defluvii</name>
    <dbReference type="NCBI Taxonomy" id="1196019"/>
    <lineage>
        <taxon>Bacteria</taxon>
        <taxon>Pseudomonadati</taxon>
        <taxon>Bacteroidota</taxon>
        <taxon>Sphingobacteriia</taxon>
        <taxon>Sphingobacteriales</taxon>
        <taxon>Sphingobacteriaceae</taxon>
        <taxon>Mucilaginibacter</taxon>
    </lineage>
</organism>
<dbReference type="CDD" id="cd01483">
    <property type="entry name" value="E1_enzyme_family"/>
    <property type="match status" value="1"/>
</dbReference>
<dbReference type="Pfam" id="PF00899">
    <property type="entry name" value="ThiF"/>
    <property type="match status" value="1"/>
</dbReference>
<keyword evidence="3" id="KW-0808">Transferase</keyword>
<keyword evidence="3" id="KW-0548">Nucleotidyltransferase</keyword>
<dbReference type="RefSeq" id="WP_345332338.1">
    <property type="nucleotide sequence ID" value="NZ_BAABJI010000002.1"/>
</dbReference>
<dbReference type="Gene3D" id="3.40.50.720">
    <property type="entry name" value="NAD(P)-binding Rossmann-like Domain"/>
    <property type="match status" value="1"/>
</dbReference>
<dbReference type="NCBIfam" id="NF004805">
    <property type="entry name" value="PRK06153.1-4"/>
    <property type="match status" value="1"/>
</dbReference>
<dbReference type="GO" id="GO:0016779">
    <property type="term" value="F:nucleotidyltransferase activity"/>
    <property type="evidence" value="ECO:0007669"/>
    <property type="project" value="UniProtKB-KW"/>
</dbReference>
<accession>A0ABP9G1Q8</accession>
<dbReference type="NCBIfam" id="NF004804">
    <property type="entry name" value="PRK06153.1-3"/>
    <property type="match status" value="1"/>
</dbReference>
<dbReference type="Proteomes" id="UP001501436">
    <property type="component" value="Unassembled WGS sequence"/>
</dbReference>
<protein>
    <submittedName>
        <fullName evidence="3">ThiF family adenylyltransferase</fullName>
    </submittedName>
</protein>
<dbReference type="InterPro" id="IPR000594">
    <property type="entry name" value="ThiF_NAD_FAD-bd"/>
</dbReference>
<feature type="domain" description="THIF-type NAD/FAD binding fold" evidence="1">
    <location>
        <begin position="173"/>
        <end position="298"/>
    </location>
</feature>
<evidence type="ECO:0000259" key="2">
    <source>
        <dbReference type="Pfam" id="PF20590"/>
    </source>
</evidence>
<dbReference type="InterPro" id="IPR035985">
    <property type="entry name" value="Ubiquitin-activating_enz"/>
</dbReference>